<dbReference type="EMBL" id="JNBS01004830">
    <property type="protein sequence ID" value="OQR82174.1"/>
    <property type="molecule type" value="Genomic_DNA"/>
</dbReference>
<sequence>MTGKVVVYDDNSRHRRYLLCNEGVACDSLTDFDEILDQTNIDYVVDGGQPSRCGCKMILLLSSLFRVLHEPRIPIVLYTRLVQDRDIKVSISHILTYTEEDC</sequence>
<name>A0A1V9Y901_9STRA</name>
<evidence type="ECO:0000313" key="1">
    <source>
        <dbReference type="EMBL" id="OQR82174.1"/>
    </source>
</evidence>
<accession>A0A1V9Y901</accession>
<dbReference type="AlphaFoldDB" id="A0A1V9Y901"/>
<protein>
    <submittedName>
        <fullName evidence="1">Uncharacterized protein</fullName>
    </submittedName>
</protein>
<gene>
    <name evidence="1" type="ORF">THRCLA_23234</name>
</gene>
<organism evidence="1 2">
    <name type="scientific">Thraustotheca clavata</name>
    <dbReference type="NCBI Taxonomy" id="74557"/>
    <lineage>
        <taxon>Eukaryota</taxon>
        <taxon>Sar</taxon>
        <taxon>Stramenopiles</taxon>
        <taxon>Oomycota</taxon>
        <taxon>Saprolegniomycetes</taxon>
        <taxon>Saprolegniales</taxon>
        <taxon>Achlyaceae</taxon>
        <taxon>Thraustotheca</taxon>
    </lineage>
</organism>
<evidence type="ECO:0000313" key="2">
    <source>
        <dbReference type="Proteomes" id="UP000243217"/>
    </source>
</evidence>
<comment type="caution">
    <text evidence="1">The sequence shown here is derived from an EMBL/GenBank/DDBJ whole genome shotgun (WGS) entry which is preliminary data.</text>
</comment>
<reference evidence="1 2" key="1">
    <citation type="journal article" date="2014" name="Genome Biol. Evol.">
        <title>The secreted proteins of Achlya hypogyna and Thraustotheca clavata identify the ancestral oomycete secretome and reveal gene acquisitions by horizontal gene transfer.</title>
        <authorList>
            <person name="Misner I."/>
            <person name="Blouin N."/>
            <person name="Leonard G."/>
            <person name="Richards T.A."/>
            <person name="Lane C.E."/>
        </authorList>
    </citation>
    <scope>NUCLEOTIDE SEQUENCE [LARGE SCALE GENOMIC DNA]</scope>
    <source>
        <strain evidence="1 2">ATCC 34112</strain>
    </source>
</reference>
<keyword evidence="2" id="KW-1185">Reference proteome</keyword>
<dbReference type="Proteomes" id="UP000243217">
    <property type="component" value="Unassembled WGS sequence"/>
</dbReference>
<proteinExistence type="predicted"/>